<dbReference type="RefSeq" id="WP_149611452.1">
    <property type="nucleotide sequence ID" value="NZ_VTUX01000004.1"/>
</dbReference>
<dbReference type="PROSITE" id="PS50213">
    <property type="entry name" value="FAS1"/>
    <property type="match status" value="1"/>
</dbReference>
<dbReference type="PANTHER" id="PTHR10900:SF77">
    <property type="entry name" value="FI19380P1"/>
    <property type="match status" value="1"/>
</dbReference>
<protein>
    <submittedName>
        <fullName evidence="3">Fasciclin domain-containing protein</fullName>
    </submittedName>
</protein>
<evidence type="ECO:0000313" key="3">
    <source>
        <dbReference type="EMBL" id="KAA1192016.1"/>
    </source>
</evidence>
<dbReference type="Gene3D" id="2.30.180.10">
    <property type="entry name" value="FAS1 domain"/>
    <property type="match status" value="1"/>
</dbReference>
<dbReference type="SUPFAM" id="SSF82153">
    <property type="entry name" value="FAS1 domain"/>
    <property type="match status" value="1"/>
</dbReference>
<feature type="domain" description="FAS1" evidence="2">
    <location>
        <begin position="39"/>
        <end position="171"/>
    </location>
</feature>
<evidence type="ECO:0000256" key="1">
    <source>
        <dbReference type="SAM" id="SignalP"/>
    </source>
</evidence>
<gene>
    <name evidence="3" type="ORF">F0M18_10880</name>
</gene>
<dbReference type="AlphaFoldDB" id="A0A5B0WYE8"/>
<sequence>MKNKVTTLIASAALALGMSAGAQAQTFSECASTSLVNFDGTIVDAAVATPALSTLVDAVTAAGLGDALATTENITVFAPTNDAFAALPAPLLDAALADTDLLTGILTYHVTTGHQDPRKFPGAVSVARDTLQGQSIYFTRADGQPRVNNAGVVCEGVRASNGIVFVIDSVLLPNL</sequence>
<proteinExistence type="predicted"/>
<feature type="chain" id="PRO_5022977420" evidence="1">
    <location>
        <begin position="25"/>
        <end position="175"/>
    </location>
</feature>
<evidence type="ECO:0000313" key="4">
    <source>
        <dbReference type="Proteomes" id="UP000323708"/>
    </source>
</evidence>
<dbReference type="SMART" id="SM00554">
    <property type="entry name" value="FAS1"/>
    <property type="match status" value="1"/>
</dbReference>
<accession>A0A5B0WYE8</accession>
<comment type="caution">
    <text evidence="3">The sequence shown here is derived from an EMBL/GenBank/DDBJ whole genome shotgun (WGS) entry which is preliminary data.</text>
</comment>
<evidence type="ECO:0000259" key="2">
    <source>
        <dbReference type="PROSITE" id="PS50213"/>
    </source>
</evidence>
<dbReference type="FunFam" id="2.30.180.10:FF:000032">
    <property type="entry name" value="Fasciclin domain-containing protein, putative"/>
    <property type="match status" value="1"/>
</dbReference>
<feature type="signal peptide" evidence="1">
    <location>
        <begin position="1"/>
        <end position="24"/>
    </location>
</feature>
<dbReference type="PANTHER" id="PTHR10900">
    <property type="entry name" value="PERIOSTIN-RELATED"/>
    <property type="match status" value="1"/>
</dbReference>
<dbReference type="InterPro" id="IPR050904">
    <property type="entry name" value="Adhesion/Biosynth-related"/>
</dbReference>
<dbReference type="EMBL" id="VTUX01000004">
    <property type="protein sequence ID" value="KAA1192016.1"/>
    <property type="molecule type" value="Genomic_DNA"/>
</dbReference>
<dbReference type="InterPro" id="IPR036378">
    <property type="entry name" value="FAS1_dom_sf"/>
</dbReference>
<dbReference type="Proteomes" id="UP000323708">
    <property type="component" value="Unassembled WGS sequence"/>
</dbReference>
<keyword evidence="4" id="KW-1185">Reference proteome</keyword>
<dbReference type="GO" id="GO:0005615">
    <property type="term" value="C:extracellular space"/>
    <property type="evidence" value="ECO:0007669"/>
    <property type="project" value="TreeGrafter"/>
</dbReference>
<name>A0A5B0WYE8_9GAMM</name>
<dbReference type="InterPro" id="IPR000782">
    <property type="entry name" value="FAS1_domain"/>
</dbReference>
<dbReference type="Pfam" id="PF02469">
    <property type="entry name" value="Fasciclin"/>
    <property type="match status" value="1"/>
</dbReference>
<keyword evidence="1" id="KW-0732">Signal</keyword>
<reference evidence="3 4" key="1">
    <citation type="submission" date="2019-09" db="EMBL/GenBank/DDBJ databases">
        <authorList>
            <person name="Chen X.-Y."/>
        </authorList>
    </citation>
    <scope>NUCLEOTIDE SEQUENCE [LARGE SCALE GENOMIC DNA]</scope>
    <source>
        <strain evidence="3 4">NY5</strain>
    </source>
</reference>
<organism evidence="3 4">
    <name type="scientific">Pseudohalioglobus sediminis</name>
    <dbReference type="NCBI Taxonomy" id="2606449"/>
    <lineage>
        <taxon>Bacteria</taxon>
        <taxon>Pseudomonadati</taxon>
        <taxon>Pseudomonadota</taxon>
        <taxon>Gammaproteobacteria</taxon>
        <taxon>Cellvibrionales</taxon>
        <taxon>Halieaceae</taxon>
        <taxon>Pseudohalioglobus</taxon>
    </lineage>
</organism>